<protein>
    <submittedName>
        <fullName evidence="1">Uncharacterized protein</fullName>
    </submittedName>
</protein>
<comment type="caution">
    <text evidence="1">The sequence shown here is derived from an EMBL/GenBank/DDBJ whole genome shotgun (WGS) entry which is preliminary data.</text>
</comment>
<sequence>MFGSIMILSFTVKKDKKEITLYTSKSNLIDNEQYTGLEETPLFKAQMEGLKKQYPELIFKTSPSDCYNCHGMTFASRRTGIYDAEEVKKILMDDEFHEIQLGDVLAGDIAVWYDKKNGDAEHSGFVISVQRDIQPVVPFVISKWGITSEVIHSVYLTPYSNTDIKYYRCKL</sequence>
<name>A0A316H9Q3_9SPHI</name>
<organism evidence="1 2">
    <name type="scientific">Mucilaginibacter oryzae</name>
    <dbReference type="NCBI Taxonomy" id="468058"/>
    <lineage>
        <taxon>Bacteria</taxon>
        <taxon>Pseudomonadati</taxon>
        <taxon>Bacteroidota</taxon>
        <taxon>Sphingobacteriia</taxon>
        <taxon>Sphingobacteriales</taxon>
        <taxon>Sphingobacteriaceae</taxon>
        <taxon>Mucilaginibacter</taxon>
    </lineage>
</organism>
<evidence type="ECO:0000313" key="1">
    <source>
        <dbReference type="EMBL" id="PWK77909.1"/>
    </source>
</evidence>
<accession>A0A316H9Q3</accession>
<keyword evidence="2" id="KW-1185">Reference proteome</keyword>
<evidence type="ECO:0000313" key="2">
    <source>
        <dbReference type="Proteomes" id="UP000245678"/>
    </source>
</evidence>
<dbReference type="EMBL" id="QGHA01000004">
    <property type="protein sequence ID" value="PWK77909.1"/>
    <property type="molecule type" value="Genomic_DNA"/>
</dbReference>
<dbReference type="AlphaFoldDB" id="A0A316H9Q3"/>
<dbReference type="Proteomes" id="UP000245678">
    <property type="component" value="Unassembled WGS sequence"/>
</dbReference>
<proteinExistence type="predicted"/>
<dbReference type="RefSeq" id="WP_109608400.1">
    <property type="nucleotide sequence ID" value="NZ_QGHA01000004.1"/>
</dbReference>
<reference evidence="1 2" key="1">
    <citation type="submission" date="2018-05" db="EMBL/GenBank/DDBJ databases">
        <title>Genomic Encyclopedia of Archaeal and Bacterial Type Strains, Phase II (KMG-II): from individual species to whole genera.</title>
        <authorList>
            <person name="Goeker M."/>
        </authorList>
    </citation>
    <scope>NUCLEOTIDE SEQUENCE [LARGE SCALE GENOMIC DNA]</scope>
    <source>
        <strain evidence="1 2">DSM 19975</strain>
    </source>
</reference>
<gene>
    <name evidence="1" type="ORF">LX99_02794</name>
</gene>